<dbReference type="SUPFAM" id="SSF52058">
    <property type="entry name" value="L domain-like"/>
    <property type="match status" value="1"/>
</dbReference>
<dbReference type="AlphaFoldDB" id="A0AAD7KVG6"/>
<reference evidence="3" key="1">
    <citation type="journal article" date="2023" name="Science">
        <title>Elucidation of the pathway for biosynthesis of saponin adjuvants from the soapbark tree.</title>
        <authorList>
            <person name="Reed J."/>
            <person name="Orme A."/>
            <person name="El-Demerdash A."/>
            <person name="Owen C."/>
            <person name="Martin L.B.B."/>
            <person name="Misra R.C."/>
            <person name="Kikuchi S."/>
            <person name="Rejzek M."/>
            <person name="Martin A.C."/>
            <person name="Harkess A."/>
            <person name="Leebens-Mack J."/>
            <person name="Louveau T."/>
            <person name="Stephenson M.J."/>
            <person name="Osbourn A."/>
        </authorList>
    </citation>
    <scope>NUCLEOTIDE SEQUENCE</scope>
    <source>
        <strain evidence="3">S10</strain>
    </source>
</reference>
<dbReference type="Gene3D" id="3.80.10.10">
    <property type="entry name" value="Ribonuclease Inhibitor"/>
    <property type="match status" value="2"/>
</dbReference>
<organism evidence="3 4">
    <name type="scientific">Quillaja saponaria</name>
    <name type="common">Soap bark tree</name>
    <dbReference type="NCBI Taxonomy" id="32244"/>
    <lineage>
        <taxon>Eukaryota</taxon>
        <taxon>Viridiplantae</taxon>
        <taxon>Streptophyta</taxon>
        <taxon>Embryophyta</taxon>
        <taxon>Tracheophyta</taxon>
        <taxon>Spermatophyta</taxon>
        <taxon>Magnoliopsida</taxon>
        <taxon>eudicotyledons</taxon>
        <taxon>Gunneridae</taxon>
        <taxon>Pentapetalae</taxon>
        <taxon>rosids</taxon>
        <taxon>fabids</taxon>
        <taxon>Fabales</taxon>
        <taxon>Quillajaceae</taxon>
        <taxon>Quillaja</taxon>
    </lineage>
</organism>
<name>A0AAD7KVG6_QUISA</name>
<evidence type="ECO:0000313" key="4">
    <source>
        <dbReference type="Proteomes" id="UP001163823"/>
    </source>
</evidence>
<dbReference type="Pfam" id="PF13855">
    <property type="entry name" value="LRR_8"/>
    <property type="match status" value="1"/>
</dbReference>
<keyword evidence="1" id="KW-0611">Plant defense</keyword>
<gene>
    <name evidence="3" type="ORF">O6P43_031448</name>
</gene>
<dbReference type="InterPro" id="IPR001611">
    <property type="entry name" value="Leu-rich_rpt"/>
</dbReference>
<feature type="domain" description="Disease resistance protein At4g27190-like leucine-rich repeats" evidence="2">
    <location>
        <begin position="286"/>
        <end position="374"/>
    </location>
</feature>
<dbReference type="InterPro" id="IPR032675">
    <property type="entry name" value="LRR_dom_sf"/>
</dbReference>
<keyword evidence="4" id="KW-1185">Reference proteome</keyword>
<evidence type="ECO:0000313" key="3">
    <source>
        <dbReference type="EMBL" id="KAJ7946532.1"/>
    </source>
</evidence>
<protein>
    <submittedName>
        <fullName evidence="3">Disease resistance protein</fullName>
    </submittedName>
</protein>
<dbReference type="InterPro" id="IPR057135">
    <property type="entry name" value="At4g27190-like_LRR"/>
</dbReference>
<evidence type="ECO:0000256" key="1">
    <source>
        <dbReference type="ARBA" id="ARBA00022821"/>
    </source>
</evidence>
<dbReference type="KEGG" id="qsa:O6P43_031448"/>
<evidence type="ECO:0000259" key="2">
    <source>
        <dbReference type="Pfam" id="PF23247"/>
    </source>
</evidence>
<sequence length="539" mass="62329">MLLTLLLQQNSKLMTIPQSFFENMSGLLVLDLYRTKIGELPSSLSNLTSLKGLYLNDCLFLTKLPPQIEALRHLEVLDIRGCKIHFMSFYISYLVNLRCLRISYIKCSESQDMESDCEVIAKLQQLEELIIEVDSCEYDHWCNEVAYVIQQVASLENLRILRFCFPGFASLQYFIKKSKSWRDGKFTSFRFFVGCPNSKRPQILECFEYKINRYMKYRKDKLKDNCIISEVLTETDAFELICHKSITKLSDFVGGSRFRRIRSWLIESCNKMSTIVDKNFVQQSNNILLDIMMDLDDDMDESDTSNGSILPNLEQLFLKSLLNLKTVFEGPLHPRNLSKLQILEIINCPILERIFINGSIWQLSGLKKLTIQDCYEIEELITEPEGTETECIVLTKLETLALINLPKLNTVCLNNSLMWPSLEVLKVHGCPELKTLPFSKDNATSLRFIRGQQEWWNQFKRPNNEDGEWLQSIFAASGTNAMHVEENIRENRTTMHQMIQEIGSTSFNNVSSSLSTTQNEPPQEEELLSMASRVKRIKV</sequence>
<dbReference type="EMBL" id="JARAOO010000013">
    <property type="protein sequence ID" value="KAJ7946532.1"/>
    <property type="molecule type" value="Genomic_DNA"/>
</dbReference>
<dbReference type="Pfam" id="PF23247">
    <property type="entry name" value="LRR_RPS2"/>
    <property type="match status" value="1"/>
</dbReference>
<dbReference type="InterPro" id="IPR050905">
    <property type="entry name" value="Plant_NBS-LRR"/>
</dbReference>
<dbReference type="Proteomes" id="UP001163823">
    <property type="component" value="Chromosome 13"/>
</dbReference>
<comment type="caution">
    <text evidence="3">The sequence shown here is derived from an EMBL/GenBank/DDBJ whole genome shotgun (WGS) entry which is preliminary data.</text>
</comment>
<dbReference type="PANTHER" id="PTHR33463:SF81">
    <property type="entry name" value="DISEASE RESISTANCE PROTEIN RPS2-LIKE"/>
    <property type="match status" value="1"/>
</dbReference>
<dbReference type="PANTHER" id="PTHR33463">
    <property type="entry name" value="NB-ARC DOMAIN-CONTAINING PROTEIN-RELATED"/>
    <property type="match status" value="1"/>
</dbReference>
<proteinExistence type="predicted"/>
<accession>A0AAD7KVG6</accession>